<reference evidence="6 7" key="1">
    <citation type="submission" date="2018-03" db="EMBL/GenBank/DDBJ databases">
        <authorList>
            <person name="Keele B.F."/>
        </authorList>
    </citation>
    <scope>NUCLEOTIDE SEQUENCE [LARGE SCALE GENOMIC DNA]</scope>
    <source>
        <strain evidence="6 7">CECT 8599</strain>
    </source>
</reference>
<accession>A0A2R8BCS2</accession>
<evidence type="ECO:0000256" key="1">
    <source>
        <dbReference type="ARBA" id="ARBA00009437"/>
    </source>
</evidence>
<dbReference type="SUPFAM" id="SSF53850">
    <property type="entry name" value="Periplasmic binding protein-like II"/>
    <property type="match status" value="1"/>
</dbReference>
<evidence type="ECO:0000256" key="2">
    <source>
        <dbReference type="ARBA" id="ARBA00023015"/>
    </source>
</evidence>
<feature type="domain" description="HTH lysR-type" evidence="5">
    <location>
        <begin position="1"/>
        <end position="59"/>
    </location>
</feature>
<organism evidence="6 7">
    <name type="scientific">Ascidiaceihabitans donghaensis</name>
    <dbReference type="NCBI Taxonomy" id="1510460"/>
    <lineage>
        <taxon>Bacteria</taxon>
        <taxon>Pseudomonadati</taxon>
        <taxon>Pseudomonadota</taxon>
        <taxon>Alphaproteobacteria</taxon>
        <taxon>Rhodobacterales</taxon>
        <taxon>Paracoccaceae</taxon>
        <taxon>Ascidiaceihabitans</taxon>
    </lineage>
</organism>
<dbReference type="RefSeq" id="WP_108827909.1">
    <property type="nucleotide sequence ID" value="NZ_OMOR01000001.1"/>
</dbReference>
<dbReference type="InterPro" id="IPR036390">
    <property type="entry name" value="WH_DNA-bd_sf"/>
</dbReference>
<evidence type="ECO:0000256" key="3">
    <source>
        <dbReference type="ARBA" id="ARBA00023125"/>
    </source>
</evidence>
<evidence type="ECO:0000313" key="7">
    <source>
        <dbReference type="Proteomes" id="UP000244880"/>
    </source>
</evidence>
<keyword evidence="4" id="KW-0804">Transcription</keyword>
<dbReference type="Gene3D" id="1.10.10.10">
    <property type="entry name" value="Winged helix-like DNA-binding domain superfamily/Winged helix DNA-binding domain"/>
    <property type="match status" value="1"/>
</dbReference>
<proteinExistence type="inferred from homology"/>
<protein>
    <submittedName>
        <fullName evidence="6">HTH-type transcriptional regulator TsaR</fullName>
    </submittedName>
</protein>
<dbReference type="EMBL" id="OMOR01000001">
    <property type="protein sequence ID" value="SPH20748.1"/>
    <property type="molecule type" value="Genomic_DNA"/>
</dbReference>
<keyword evidence="2" id="KW-0805">Transcription regulation</keyword>
<dbReference type="PANTHER" id="PTHR30419:SF8">
    <property type="entry name" value="NITROGEN ASSIMILATION TRANSCRIPTIONAL ACTIVATOR-RELATED"/>
    <property type="match status" value="1"/>
</dbReference>
<comment type="similarity">
    <text evidence="1">Belongs to the LysR transcriptional regulatory family.</text>
</comment>
<keyword evidence="7" id="KW-1185">Reference proteome</keyword>
<dbReference type="PROSITE" id="PS50931">
    <property type="entry name" value="HTH_LYSR"/>
    <property type="match status" value="1"/>
</dbReference>
<dbReference type="GO" id="GO:0003677">
    <property type="term" value="F:DNA binding"/>
    <property type="evidence" value="ECO:0007669"/>
    <property type="project" value="UniProtKB-KW"/>
</dbReference>
<dbReference type="InterPro" id="IPR000847">
    <property type="entry name" value="LysR_HTH_N"/>
</dbReference>
<dbReference type="GO" id="GO:0003700">
    <property type="term" value="F:DNA-binding transcription factor activity"/>
    <property type="evidence" value="ECO:0007669"/>
    <property type="project" value="InterPro"/>
</dbReference>
<dbReference type="AlphaFoldDB" id="A0A2R8BCS2"/>
<dbReference type="InterPro" id="IPR050950">
    <property type="entry name" value="HTH-type_LysR_regulators"/>
</dbReference>
<sequence length="295" mass="32056">MQHEFPLVIVEKIARAGSIRGAADLLSITPSALNRRLLSLEDELDTQLFERTSNGVILNAAGEIFITHARRQLAEMKSVRSKISDIKGVRRGRVVIAIDDNVAALASFAEEIAHYQREFSDVTFVVEPTPANDIAQALTEYRADLAVQLHPTTNSYVSSLCAAPAQIYVGAHKGHPAFGNGPLRLHELAKFRWALPVSGPLRDSVETSAIRQGLDFHIGLEIPAGAAGTIMQGADTIGFEMSTSGKPSSQKLDYRALSSRDQAPMFVHLSQLKGRSLSVAAGRFAEQIRKSYAQP</sequence>
<dbReference type="OrthoDB" id="5297263at2"/>
<dbReference type="PANTHER" id="PTHR30419">
    <property type="entry name" value="HTH-TYPE TRANSCRIPTIONAL REGULATOR YBHD"/>
    <property type="match status" value="1"/>
</dbReference>
<evidence type="ECO:0000313" key="6">
    <source>
        <dbReference type="EMBL" id="SPH20748.1"/>
    </source>
</evidence>
<dbReference type="Gene3D" id="3.40.190.290">
    <property type="match status" value="1"/>
</dbReference>
<name>A0A2R8BCS2_9RHOB</name>
<evidence type="ECO:0000256" key="4">
    <source>
        <dbReference type="ARBA" id="ARBA00023163"/>
    </source>
</evidence>
<evidence type="ECO:0000259" key="5">
    <source>
        <dbReference type="PROSITE" id="PS50931"/>
    </source>
</evidence>
<dbReference type="Pfam" id="PF00126">
    <property type="entry name" value="HTH_1"/>
    <property type="match status" value="1"/>
</dbReference>
<dbReference type="GO" id="GO:0005829">
    <property type="term" value="C:cytosol"/>
    <property type="evidence" value="ECO:0007669"/>
    <property type="project" value="TreeGrafter"/>
</dbReference>
<dbReference type="SUPFAM" id="SSF46785">
    <property type="entry name" value="Winged helix' DNA-binding domain"/>
    <property type="match status" value="1"/>
</dbReference>
<dbReference type="InterPro" id="IPR036388">
    <property type="entry name" value="WH-like_DNA-bd_sf"/>
</dbReference>
<dbReference type="Proteomes" id="UP000244880">
    <property type="component" value="Unassembled WGS sequence"/>
</dbReference>
<dbReference type="Pfam" id="PF03466">
    <property type="entry name" value="LysR_substrate"/>
    <property type="match status" value="1"/>
</dbReference>
<gene>
    <name evidence="6" type="primary">tsaR</name>
    <name evidence="6" type="ORF">ASD8599_01489</name>
</gene>
<keyword evidence="3" id="KW-0238">DNA-binding</keyword>
<dbReference type="InterPro" id="IPR005119">
    <property type="entry name" value="LysR_subst-bd"/>
</dbReference>